<dbReference type="STRING" id="1156395.DBT_1469"/>
<evidence type="ECO:0000256" key="1">
    <source>
        <dbReference type="ARBA" id="ARBA00004953"/>
    </source>
</evidence>
<accession>A0A1B9F549</accession>
<evidence type="ECO:0000256" key="2">
    <source>
        <dbReference type="ARBA" id="ARBA00022573"/>
    </source>
</evidence>
<protein>
    <submittedName>
        <fullName evidence="7">Cobalt-precorrin-3b C17-methyltransferase</fullName>
    </submittedName>
</protein>
<dbReference type="InterPro" id="IPR006363">
    <property type="entry name" value="Cbl_synth_CobJ/CibH_dom"/>
</dbReference>
<dbReference type="GO" id="GO:0032259">
    <property type="term" value="P:methylation"/>
    <property type="evidence" value="ECO:0007669"/>
    <property type="project" value="UniProtKB-KW"/>
</dbReference>
<dbReference type="PANTHER" id="PTHR47036:SF1">
    <property type="entry name" value="COBALT-FACTOR III C(17)-METHYLTRANSFERASE-RELATED"/>
    <property type="match status" value="1"/>
</dbReference>
<dbReference type="PANTHER" id="PTHR47036">
    <property type="entry name" value="COBALT-FACTOR III C(17)-METHYLTRANSFERASE-RELATED"/>
    <property type="match status" value="1"/>
</dbReference>
<dbReference type="InterPro" id="IPR014777">
    <property type="entry name" value="4pyrrole_Mease_sub1"/>
</dbReference>
<dbReference type="GO" id="GO:0008168">
    <property type="term" value="F:methyltransferase activity"/>
    <property type="evidence" value="ECO:0007669"/>
    <property type="project" value="UniProtKB-KW"/>
</dbReference>
<evidence type="ECO:0000259" key="6">
    <source>
        <dbReference type="Pfam" id="PF00590"/>
    </source>
</evidence>
<keyword evidence="8" id="KW-1185">Reference proteome</keyword>
<gene>
    <name evidence="7" type="ORF">DBT_1469</name>
</gene>
<reference evidence="7 8" key="1">
    <citation type="submission" date="2016-06" db="EMBL/GenBank/DDBJ databases">
        <title>Respiratory ammonification of nitrate coupled to the oxidation of elemental sulfur in deep-sea autotrophic thermophilic bacteria.</title>
        <authorList>
            <person name="Slobodkina G.B."/>
            <person name="Mardanov A.V."/>
            <person name="Ravin N.V."/>
            <person name="Frolova A.A."/>
            <person name="Viryasiv M.B."/>
            <person name="Chernyh N.A."/>
            <person name="Bonch-Osmolovskaya E.A."/>
            <person name="Slobodkin A.I."/>
        </authorList>
    </citation>
    <scope>NUCLEOTIDE SEQUENCE [LARGE SCALE GENOMIC DNA]</scope>
    <source>
        <strain evidence="7 8">S69</strain>
    </source>
</reference>
<keyword evidence="5" id="KW-0949">S-adenosyl-L-methionine</keyword>
<dbReference type="EMBL" id="MAGO01000007">
    <property type="protein sequence ID" value="OCC14983.1"/>
    <property type="molecule type" value="Genomic_DNA"/>
</dbReference>
<dbReference type="GO" id="GO:0009236">
    <property type="term" value="P:cobalamin biosynthetic process"/>
    <property type="evidence" value="ECO:0007669"/>
    <property type="project" value="UniProtKB-UniPathway"/>
</dbReference>
<dbReference type="OrthoDB" id="9772960at2"/>
<evidence type="ECO:0000256" key="3">
    <source>
        <dbReference type="ARBA" id="ARBA00022603"/>
    </source>
</evidence>
<dbReference type="UniPathway" id="UPA00148"/>
<evidence type="ECO:0000256" key="5">
    <source>
        <dbReference type="ARBA" id="ARBA00022691"/>
    </source>
</evidence>
<evidence type="ECO:0000313" key="8">
    <source>
        <dbReference type="Proteomes" id="UP000093080"/>
    </source>
</evidence>
<dbReference type="InterPro" id="IPR000878">
    <property type="entry name" value="4pyrrol_Mease"/>
</dbReference>
<evidence type="ECO:0000256" key="4">
    <source>
        <dbReference type="ARBA" id="ARBA00022679"/>
    </source>
</evidence>
<feature type="domain" description="Tetrapyrrole methylase" evidence="6">
    <location>
        <begin position="4"/>
        <end position="215"/>
    </location>
</feature>
<dbReference type="Pfam" id="PF00590">
    <property type="entry name" value="TP_methylase"/>
    <property type="match status" value="1"/>
</dbReference>
<keyword evidence="2" id="KW-0169">Cobalamin biosynthesis</keyword>
<dbReference type="Gene3D" id="3.40.1010.10">
    <property type="entry name" value="Cobalt-precorrin-4 Transmethylase, Domain 1"/>
    <property type="match status" value="1"/>
</dbReference>
<dbReference type="Proteomes" id="UP000093080">
    <property type="component" value="Unassembled WGS sequence"/>
</dbReference>
<dbReference type="InterPro" id="IPR035996">
    <property type="entry name" value="4pyrrol_Methylase_sf"/>
</dbReference>
<dbReference type="InterPro" id="IPR014776">
    <property type="entry name" value="4pyrrole_Mease_sub2"/>
</dbReference>
<proteinExistence type="predicted"/>
<comment type="caution">
    <text evidence="7">The sequence shown here is derived from an EMBL/GenBank/DDBJ whole genome shotgun (WGS) entry which is preliminary data.</text>
</comment>
<name>A0A1B9F549_9BACT</name>
<sequence>MGYIYCVGIGPGATSHLTKEAIDALIASSVIVGYKTYVDLISPIIGERQVIATGMMKEVERAKIAVELAQDGKVVAVVSSGDSGIYGMAGLVIEVINELGIELGQDKIGLRVIPGIPAFVAAASLLGAPLVHDFCAISLSDLLTPWKVIEKRLRSAGEGDFVVALYNPRSKKRDWQLQSALAILGEYRDEKTPVGLVKRAMRQGETVEICHLSNVPIEEVDMESILIVGNSNTFEVGPFMVTPRGYFDKYEIL</sequence>
<organism evidence="7 8">
    <name type="scientific">Dissulfuribacter thermophilus</name>
    <dbReference type="NCBI Taxonomy" id="1156395"/>
    <lineage>
        <taxon>Bacteria</taxon>
        <taxon>Pseudomonadati</taxon>
        <taxon>Thermodesulfobacteriota</taxon>
        <taxon>Dissulfuribacteria</taxon>
        <taxon>Dissulfuribacterales</taxon>
        <taxon>Dissulfuribacteraceae</taxon>
        <taxon>Dissulfuribacter</taxon>
    </lineage>
</organism>
<dbReference type="CDD" id="cd11646">
    <property type="entry name" value="Precorrin_3B_C17_MT"/>
    <property type="match status" value="1"/>
</dbReference>
<keyword evidence="3 7" id="KW-0489">Methyltransferase</keyword>
<dbReference type="SUPFAM" id="SSF53790">
    <property type="entry name" value="Tetrapyrrole methylase"/>
    <property type="match status" value="1"/>
</dbReference>
<dbReference type="Gene3D" id="3.30.950.10">
    <property type="entry name" value="Methyltransferase, Cobalt-precorrin-4 Transmethylase, Domain 2"/>
    <property type="match status" value="1"/>
</dbReference>
<comment type="pathway">
    <text evidence="1">Cofactor biosynthesis; adenosylcobalamin biosynthesis.</text>
</comment>
<keyword evidence="4 7" id="KW-0808">Transferase</keyword>
<evidence type="ECO:0000313" key="7">
    <source>
        <dbReference type="EMBL" id="OCC14983.1"/>
    </source>
</evidence>
<dbReference type="NCBIfam" id="TIGR01466">
    <property type="entry name" value="cobJ_cbiH"/>
    <property type="match status" value="1"/>
</dbReference>
<dbReference type="AlphaFoldDB" id="A0A1B9F549"/>
<dbReference type="RefSeq" id="WP_067618302.1">
    <property type="nucleotide sequence ID" value="NZ_MAGO01000007.1"/>
</dbReference>
<dbReference type="InterPro" id="IPR051810">
    <property type="entry name" value="Precorrin_MeTrfase"/>
</dbReference>